<dbReference type="PROSITE" id="PS51257">
    <property type="entry name" value="PROKAR_LIPOPROTEIN"/>
    <property type="match status" value="1"/>
</dbReference>
<protein>
    <submittedName>
        <fullName evidence="3">Protein priA</fullName>
    </submittedName>
</protein>
<dbReference type="RefSeq" id="XP_062630506.1">
    <property type="nucleotide sequence ID" value="XM_062774522.1"/>
</dbReference>
<evidence type="ECO:0000259" key="2">
    <source>
        <dbReference type="Pfam" id="PF21671"/>
    </source>
</evidence>
<proteinExistence type="predicted"/>
<feature type="signal peptide" evidence="1">
    <location>
        <begin position="1"/>
        <end position="23"/>
    </location>
</feature>
<evidence type="ECO:0000256" key="1">
    <source>
        <dbReference type="SAM" id="SignalP"/>
    </source>
</evidence>
<evidence type="ECO:0000313" key="3">
    <source>
        <dbReference type="EMBL" id="WOO84480.1"/>
    </source>
</evidence>
<name>A0AAF1BNK5_9TREE</name>
<feature type="domain" description="Protein CPL1-like" evidence="2">
    <location>
        <begin position="177"/>
        <end position="244"/>
    </location>
</feature>
<keyword evidence="4" id="KW-1185">Reference proteome</keyword>
<dbReference type="GeneID" id="87811169"/>
<dbReference type="InterPro" id="IPR048661">
    <property type="entry name" value="CPL1-like"/>
</dbReference>
<dbReference type="Pfam" id="PF21671">
    <property type="entry name" value="CPL1-like"/>
    <property type="match status" value="1"/>
</dbReference>
<keyword evidence="1" id="KW-0732">Signal</keyword>
<accession>A0AAF1BNK5</accession>
<dbReference type="AlphaFoldDB" id="A0AAF1BNK5"/>
<gene>
    <name evidence="3" type="primary">priA_15</name>
    <name evidence="3" type="ORF">LOC62_06G007999</name>
</gene>
<dbReference type="PANTHER" id="PTHR35192">
    <property type="entry name" value="PROTEIN, PUTATIVE-RELATED"/>
    <property type="match status" value="1"/>
</dbReference>
<dbReference type="PANTHER" id="PTHR35192:SF2">
    <property type="entry name" value="APPLE DOMAIN-CONTAINING PROTEIN"/>
    <property type="match status" value="1"/>
</dbReference>
<feature type="chain" id="PRO_5042203521" evidence="1">
    <location>
        <begin position="24"/>
        <end position="257"/>
    </location>
</feature>
<sequence length="257" mass="27726">MRRVWLLHRILVVVLLLGPRVVGQSSASTQTFYGCYSSASAPAYNLYSSFVFFGCTASLTLNPADGLAGGVRGPMTATACWAGCAGFLYAYLQGTPEPTFNCFCANNQPFTSGVGLSCGPSSFYMYSHTPAQAASHLARRKQRLLQIDAERVLVDNPYCPVGLESCRVYPDLRDESYECIRTDTELESCGGCRYGRYGPGATNMTTAPGVDCTALPGVRFGAVTCRQGQCVISGCRYGFRLRNNACLPTTQAKVRSV</sequence>
<evidence type="ECO:0000313" key="4">
    <source>
        <dbReference type="Proteomes" id="UP000827549"/>
    </source>
</evidence>
<dbReference type="InterPro" id="IPR038955">
    <property type="entry name" value="PriA/CPL1_fungi"/>
</dbReference>
<organism evidence="3 4">
    <name type="scientific">Vanrija pseudolonga</name>
    <dbReference type="NCBI Taxonomy" id="143232"/>
    <lineage>
        <taxon>Eukaryota</taxon>
        <taxon>Fungi</taxon>
        <taxon>Dikarya</taxon>
        <taxon>Basidiomycota</taxon>
        <taxon>Agaricomycotina</taxon>
        <taxon>Tremellomycetes</taxon>
        <taxon>Trichosporonales</taxon>
        <taxon>Trichosporonaceae</taxon>
        <taxon>Vanrija</taxon>
    </lineage>
</organism>
<dbReference type="EMBL" id="CP086719">
    <property type="protein sequence ID" value="WOO84480.1"/>
    <property type="molecule type" value="Genomic_DNA"/>
</dbReference>
<reference evidence="3" key="1">
    <citation type="submission" date="2023-10" db="EMBL/GenBank/DDBJ databases">
        <authorList>
            <person name="Noh H."/>
        </authorList>
    </citation>
    <scope>NUCLEOTIDE SEQUENCE</scope>
    <source>
        <strain evidence="3">DUCC4014</strain>
    </source>
</reference>
<dbReference type="Proteomes" id="UP000827549">
    <property type="component" value="Chromosome 6"/>
</dbReference>